<keyword evidence="15" id="KW-0732">Signal</keyword>
<evidence type="ECO:0000256" key="5">
    <source>
        <dbReference type="ARBA" id="ARBA00022824"/>
    </source>
</evidence>
<evidence type="ECO:0000259" key="16">
    <source>
        <dbReference type="Pfam" id="PF13908"/>
    </source>
</evidence>
<keyword evidence="7 14" id="KW-0472">Membrane</keyword>
<dbReference type="Pfam" id="PF13908">
    <property type="entry name" value="Shisa_N"/>
    <property type="match status" value="1"/>
</dbReference>
<dbReference type="GO" id="GO:0005789">
    <property type="term" value="C:endoplasmic reticulum membrane"/>
    <property type="evidence" value="ECO:0007669"/>
    <property type="project" value="UniProtKB-SubCell"/>
</dbReference>
<dbReference type="PANTHER" id="PTHR31395:SF14">
    <property type="entry name" value="PROTEIN SHISA-5"/>
    <property type="match status" value="1"/>
</dbReference>
<dbReference type="GO" id="GO:0031965">
    <property type="term" value="C:nuclear membrane"/>
    <property type="evidence" value="ECO:0007669"/>
    <property type="project" value="UniProtKB-SubCell"/>
</dbReference>
<evidence type="ECO:0000256" key="8">
    <source>
        <dbReference type="ARBA" id="ARBA00023242"/>
    </source>
</evidence>
<keyword evidence="8" id="KW-0539">Nucleus</keyword>
<sequence>MASTLQVLLLFSAGLFMVKASLYEDCKSYYTINQEYRSGFKCILQHCCGTCDERFCCSTESLKFTEHFHTLCAIRNSEAFRIILIVLGVLLNIVFYAICCFCPCCCIYKLCRKPRPVAGTNVTAVTNMQCVQQQPVIQGGQYPQYQPVPTQQGYGGQPMQMEPYQEQPYAPGITPYHKDTTPGYPTSQSAYAGDQAMYPTKPPAQPGVDYMPSETPSQPAYNSTYAQPPNTGY</sequence>
<evidence type="ECO:0000256" key="12">
    <source>
        <dbReference type="ARBA" id="ARBA00041983"/>
    </source>
</evidence>
<evidence type="ECO:0000313" key="18">
    <source>
        <dbReference type="Proteomes" id="UP001187343"/>
    </source>
</evidence>
<evidence type="ECO:0000256" key="4">
    <source>
        <dbReference type="ARBA" id="ARBA00022703"/>
    </source>
</evidence>
<feature type="chain" id="PRO_5041681780" description="Protein shisa-5" evidence="15">
    <location>
        <begin position="21"/>
        <end position="233"/>
    </location>
</feature>
<evidence type="ECO:0000256" key="1">
    <source>
        <dbReference type="ARBA" id="ARBA00004115"/>
    </source>
</evidence>
<evidence type="ECO:0000256" key="6">
    <source>
        <dbReference type="ARBA" id="ARBA00022989"/>
    </source>
</evidence>
<evidence type="ECO:0000256" key="11">
    <source>
        <dbReference type="ARBA" id="ARBA00040441"/>
    </source>
</evidence>
<feature type="transmembrane region" description="Helical" evidence="14">
    <location>
        <begin position="82"/>
        <end position="108"/>
    </location>
</feature>
<dbReference type="GO" id="GO:0006915">
    <property type="term" value="P:apoptotic process"/>
    <property type="evidence" value="ECO:0007669"/>
    <property type="project" value="UniProtKB-KW"/>
</dbReference>
<gene>
    <name evidence="17" type="ORF">Q8A67_005755</name>
</gene>
<name>A0AA88Q910_9TELE</name>
<comment type="subcellular location">
    <subcellularLocation>
        <location evidence="1">Endoplasmic reticulum membrane</location>
        <topology evidence="1">Single-pass type I membrane protein</topology>
    </subcellularLocation>
    <subcellularLocation>
        <location evidence="2">Nucleus membrane</location>
    </subcellularLocation>
</comment>
<evidence type="ECO:0000256" key="2">
    <source>
        <dbReference type="ARBA" id="ARBA00004126"/>
    </source>
</evidence>
<dbReference type="PANTHER" id="PTHR31395">
    <property type="entry name" value="SHISA"/>
    <property type="match status" value="1"/>
</dbReference>
<feature type="signal peptide" evidence="15">
    <location>
        <begin position="1"/>
        <end position="20"/>
    </location>
</feature>
<evidence type="ECO:0000256" key="9">
    <source>
        <dbReference type="ARBA" id="ARBA00037507"/>
    </source>
</evidence>
<comment type="caution">
    <text evidence="17">The sequence shown here is derived from an EMBL/GenBank/DDBJ whole genome shotgun (WGS) entry which is preliminary data.</text>
</comment>
<evidence type="ECO:0000256" key="7">
    <source>
        <dbReference type="ARBA" id="ARBA00023136"/>
    </source>
</evidence>
<keyword evidence="18" id="KW-1185">Reference proteome</keyword>
<evidence type="ECO:0000256" key="15">
    <source>
        <dbReference type="SAM" id="SignalP"/>
    </source>
</evidence>
<dbReference type="EMBL" id="JAUYZG010000005">
    <property type="protein sequence ID" value="KAK2906770.1"/>
    <property type="molecule type" value="Genomic_DNA"/>
</dbReference>
<feature type="region of interest" description="Disordered" evidence="13">
    <location>
        <begin position="187"/>
        <end position="233"/>
    </location>
</feature>
<organism evidence="17 18">
    <name type="scientific">Cirrhinus molitorella</name>
    <name type="common">mud carp</name>
    <dbReference type="NCBI Taxonomy" id="172907"/>
    <lineage>
        <taxon>Eukaryota</taxon>
        <taxon>Metazoa</taxon>
        <taxon>Chordata</taxon>
        <taxon>Craniata</taxon>
        <taxon>Vertebrata</taxon>
        <taxon>Euteleostomi</taxon>
        <taxon>Actinopterygii</taxon>
        <taxon>Neopterygii</taxon>
        <taxon>Teleostei</taxon>
        <taxon>Ostariophysi</taxon>
        <taxon>Cypriniformes</taxon>
        <taxon>Cyprinidae</taxon>
        <taxon>Labeoninae</taxon>
        <taxon>Labeonini</taxon>
        <taxon>Cirrhinus</taxon>
    </lineage>
</organism>
<comment type="function">
    <text evidence="9">Can induce apoptosis in a caspase-dependent manner and plays a role in p53/TP53-dependent apoptosis.</text>
</comment>
<proteinExistence type="inferred from homology"/>
<protein>
    <recommendedName>
        <fullName evidence="11">Protein shisa-5</fullName>
    </recommendedName>
    <alternativeName>
        <fullName evidence="12">Scotin</fullName>
    </alternativeName>
</protein>
<dbReference type="InterPro" id="IPR026910">
    <property type="entry name" value="Shisa"/>
</dbReference>
<keyword evidence="5" id="KW-0256">Endoplasmic reticulum</keyword>
<keyword evidence="4" id="KW-0053">Apoptosis</keyword>
<evidence type="ECO:0000256" key="10">
    <source>
        <dbReference type="ARBA" id="ARBA00038108"/>
    </source>
</evidence>
<dbReference type="Proteomes" id="UP001187343">
    <property type="component" value="Unassembled WGS sequence"/>
</dbReference>
<dbReference type="AlphaFoldDB" id="A0AA88Q910"/>
<evidence type="ECO:0000256" key="3">
    <source>
        <dbReference type="ARBA" id="ARBA00022692"/>
    </source>
</evidence>
<evidence type="ECO:0000256" key="14">
    <source>
        <dbReference type="SAM" id="Phobius"/>
    </source>
</evidence>
<keyword evidence="3 14" id="KW-0812">Transmembrane</keyword>
<accession>A0AA88Q910</accession>
<comment type="similarity">
    <text evidence="10">Belongs to the shisa family.</text>
</comment>
<dbReference type="InterPro" id="IPR053891">
    <property type="entry name" value="Shisa_N"/>
</dbReference>
<feature type="domain" description="Shisa N-terminal" evidence="16">
    <location>
        <begin position="24"/>
        <end position="66"/>
    </location>
</feature>
<evidence type="ECO:0000313" key="17">
    <source>
        <dbReference type="EMBL" id="KAK2906770.1"/>
    </source>
</evidence>
<feature type="compositionally biased region" description="Polar residues" evidence="13">
    <location>
        <begin position="214"/>
        <end position="233"/>
    </location>
</feature>
<reference evidence="17" key="1">
    <citation type="submission" date="2023-08" db="EMBL/GenBank/DDBJ databases">
        <title>Chromosome-level Genome Assembly of mud carp (Cirrhinus molitorella).</title>
        <authorList>
            <person name="Liu H."/>
        </authorList>
    </citation>
    <scope>NUCLEOTIDE SEQUENCE</scope>
    <source>
        <strain evidence="17">Prfri</strain>
        <tissue evidence="17">Muscle</tissue>
    </source>
</reference>
<evidence type="ECO:0000256" key="13">
    <source>
        <dbReference type="SAM" id="MobiDB-lite"/>
    </source>
</evidence>
<keyword evidence="6 14" id="KW-1133">Transmembrane helix</keyword>